<keyword evidence="2" id="KW-1185">Reference proteome</keyword>
<proteinExistence type="predicted"/>
<reference evidence="1" key="1">
    <citation type="submission" date="2024-12" db="EMBL/GenBank/DDBJ databases">
        <title>Comparative genomics and development of molecular markers within Purpureocillium lilacinum and among Purpureocillium species.</title>
        <authorList>
            <person name="Yeh Z.-Y."/>
            <person name="Ni N.-T."/>
            <person name="Lo P.-H."/>
            <person name="Mushyakhwo K."/>
            <person name="Lin C.-F."/>
            <person name="Nai Y.-S."/>
        </authorList>
    </citation>
    <scope>NUCLEOTIDE SEQUENCE</scope>
    <source>
        <strain evidence="1">NCHU-NPUST-175</strain>
    </source>
</reference>
<evidence type="ECO:0000313" key="2">
    <source>
        <dbReference type="Proteomes" id="UP001638806"/>
    </source>
</evidence>
<protein>
    <submittedName>
        <fullName evidence="1">Uncharacterized protein</fullName>
    </submittedName>
</protein>
<dbReference type="Proteomes" id="UP001638806">
    <property type="component" value="Unassembled WGS sequence"/>
</dbReference>
<evidence type="ECO:0000313" key="1">
    <source>
        <dbReference type="EMBL" id="KAL3954956.1"/>
    </source>
</evidence>
<name>A0ACC4DHP2_PURLI</name>
<gene>
    <name evidence="1" type="ORF">ACCO45_010519</name>
</gene>
<comment type="caution">
    <text evidence="1">The sequence shown here is derived from an EMBL/GenBank/DDBJ whole genome shotgun (WGS) entry which is preliminary data.</text>
</comment>
<organism evidence="1 2">
    <name type="scientific">Purpureocillium lilacinum</name>
    <name type="common">Paecilomyces lilacinus</name>
    <dbReference type="NCBI Taxonomy" id="33203"/>
    <lineage>
        <taxon>Eukaryota</taxon>
        <taxon>Fungi</taxon>
        <taxon>Dikarya</taxon>
        <taxon>Ascomycota</taxon>
        <taxon>Pezizomycotina</taxon>
        <taxon>Sordariomycetes</taxon>
        <taxon>Hypocreomycetidae</taxon>
        <taxon>Hypocreales</taxon>
        <taxon>Ophiocordycipitaceae</taxon>
        <taxon>Purpureocillium</taxon>
    </lineage>
</organism>
<dbReference type="EMBL" id="JBGNUJ010000010">
    <property type="protein sequence ID" value="KAL3954956.1"/>
    <property type="molecule type" value="Genomic_DNA"/>
</dbReference>
<sequence length="559" mass="63272">MRRPWSSALQPEPAIVKPRPAPQFYVPSVLLPPEAAKSPTVHKIHILGEDERSKFIAHALSGVYDSVEMLGWRNISSKYRNIQRSRSSSRRAAAKVEANMAVPRILTKEDDSRIDQLVVTGKGYEAAEALKSVKHRVDENTTVCLMNDGLGVLEDVRRKIFEGMETSPSFLLGHMSHRLAFNRTYDSVKQLKNGETRLTLAELSQRKGKQLHQAPHKTETRSNFIRTLQEATDLHSSLTTYDQWLRFKLPSVIFDSVVEPVCVLLETPYQGLLQNPAAQRMMHSLLSEIIQVVEKMPEVEGSSVLQSYVRGRGIKKLLYNRIMAKRSQPSQLVRRIEHGLPTDVDYLNGYFLRRGQKLGLDLRMNIMMRDMIKARHSQAIERLNSFIPVEETSIPSDSAFRHRAPPPGESWRHRCARIALNPPATADGVSRRSEKLVSSSSSRRGGGGRGAGGPSSNGQDQEQQKQQQQEEARQHILNQILHPEAADRLGRIRLVKEQRATDVENRLITLAQTGQLRQKVTEAQLKELLNAVADNKEEERIVVSRRKAWDDDDDDLLDL</sequence>
<accession>A0ACC4DHP2</accession>